<comment type="caution">
    <text evidence="7">The sequence shown here is derived from an EMBL/GenBank/DDBJ whole genome shotgun (WGS) entry which is preliminary data.</text>
</comment>
<keyword evidence="3" id="KW-0722">Serine protease inhibitor</keyword>
<dbReference type="AlphaFoldDB" id="A0AAV7IKH2"/>
<evidence type="ECO:0000256" key="1">
    <source>
        <dbReference type="ARBA" id="ARBA00009500"/>
    </source>
</evidence>
<evidence type="ECO:0000256" key="2">
    <source>
        <dbReference type="ARBA" id="ARBA00022690"/>
    </source>
</evidence>
<dbReference type="CDD" id="cd19578">
    <property type="entry name" value="serpinK_insect_SRPN2-like"/>
    <property type="match status" value="1"/>
</dbReference>
<feature type="chain" id="PRO_5043372658" description="Serpin domain-containing protein" evidence="5">
    <location>
        <begin position="25"/>
        <end position="825"/>
    </location>
</feature>
<dbReference type="InterPro" id="IPR023795">
    <property type="entry name" value="Serpin_CS"/>
</dbReference>
<name>A0AAV7IKH2_COTGL</name>
<dbReference type="EMBL" id="JAHXZJ010001119">
    <property type="protein sequence ID" value="KAH0554324.1"/>
    <property type="molecule type" value="Genomic_DNA"/>
</dbReference>
<dbReference type="PANTHER" id="PTHR11461">
    <property type="entry name" value="SERINE PROTEASE INHIBITOR, SERPIN"/>
    <property type="match status" value="1"/>
</dbReference>
<dbReference type="Pfam" id="PF00079">
    <property type="entry name" value="Serpin"/>
    <property type="match status" value="2"/>
</dbReference>
<protein>
    <recommendedName>
        <fullName evidence="6">Serpin domain-containing protein</fullName>
    </recommendedName>
</protein>
<feature type="signal peptide" evidence="5">
    <location>
        <begin position="1"/>
        <end position="24"/>
    </location>
</feature>
<gene>
    <name evidence="7" type="ORF">KQX54_009457</name>
</gene>
<sequence length="825" mass="92694">MKINIVLLINLTLLWVNFIDDTNGIIIPKLKRSSVKSARQFISDSDDIFIPYQGERFTVFDWNLYKLIANKYQGNVLISPVSLKLALVLLFEGAQDQTAYELAGALQLPANEWNVRDKFSPILRSLQPISDEYTLNLGTRIYLNNSLSIRQSYASIVKAYYNTDIVSSNFTDARTTANNVNSWVRNLTNGNIEKMIDDETTIKDSMMLVMNVLYFKGLWNGNKFTADRSKFNKFYQSPDTHVDVNYMTSVGSYYFLESQELDAKILRLPYVGRKFAMNIILPRTVDGLDMLINKVNPFILARHALLLQRLPVEVTIPIFKFDVTSHLEPILRDLGIRDIFDNTATLTKVIKTKRGQNLMVSDIIQKAGIEVNENGTTAFAATEVNFGNKVADQTFYADHPFIFYIEDETMGTIMYMGRVINPLEGSGNREMSKNTPEHLNVLQMQSPYVPSVTGLNAERNNYFGIELLQGINEQTTGNVVISPLSVKSALTILSEATGGDTREELLSALRLPSDISRIRDISKQILQSLLTTTNGTEIDAVNRLWLEQGTQLSDDFNNILKSNYGGDTSNVAFSNIQSTVLTINNWVRQFTRGHIDSIVDSSSLSPATKILLTSALYFKGNWKKAFDKNLTRNRCFNIPNQACHTVPMMESVSNYFYASILDLKAEVVEIPYDDDKISMLVFLPTKEGLQSLSILSRDLSYTSISSILNSLRETELILLMPRFSVETKTDLRSTLETLGIRQLFNVNANFTNFLINGGAKVDSVLHNAKIEVNEDGSVAAAVTGLSVVPLMGSSIDAFRVNRPFLLMLIDRQTNSIIFSGRVIRP</sequence>
<dbReference type="SMART" id="SM00093">
    <property type="entry name" value="SERPIN"/>
    <property type="match status" value="2"/>
</dbReference>
<dbReference type="SUPFAM" id="SSF56574">
    <property type="entry name" value="Serpins"/>
    <property type="match status" value="2"/>
</dbReference>
<dbReference type="Gene3D" id="3.30.497.10">
    <property type="entry name" value="Antithrombin, subunit I, domain 2"/>
    <property type="match status" value="2"/>
</dbReference>
<dbReference type="InterPro" id="IPR036186">
    <property type="entry name" value="Serpin_sf"/>
</dbReference>
<dbReference type="InterPro" id="IPR000215">
    <property type="entry name" value="Serpin_fam"/>
</dbReference>
<dbReference type="PROSITE" id="PS00284">
    <property type="entry name" value="SERPIN"/>
    <property type="match status" value="2"/>
</dbReference>
<accession>A0AAV7IKH2</accession>
<dbReference type="PANTHER" id="PTHR11461:SF211">
    <property type="entry name" value="GH10112P-RELATED"/>
    <property type="match status" value="1"/>
</dbReference>
<dbReference type="InterPro" id="IPR042178">
    <property type="entry name" value="Serpin_sf_1"/>
</dbReference>
<dbReference type="GO" id="GO:0004867">
    <property type="term" value="F:serine-type endopeptidase inhibitor activity"/>
    <property type="evidence" value="ECO:0007669"/>
    <property type="project" value="UniProtKB-KW"/>
</dbReference>
<dbReference type="Proteomes" id="UP000826195">
    <property type="component" value="Unassembled WGS sequence"/>
</dbReference>
<comment type="similarity">
    <text evidence="1 4">Belongs to the serpin family.</text>
</comment>
<dbReference type="Gene3D" id="2.10.310.10">
    <property type="entry name" value="Serpins superfamily"/>
    <property type="match status" value="1"/>
</dbReference>
<dbReference type="GO" id="GO:0005615">
    <property type="term" value="C:extracellular space"/>
    <property type="evidence" value="ECO:0007669"/>
    <property type="project" value="InterPro"/>
</dbReference>
<dbReference type="InterPro" id="IPR023796">
    <property type="entry name" value="Serpin_dom"/>
</dbReference>
<feature type="domain" description="Serpin" evidence="6">
    <location>
        <begin position="62"/>
        <end position="422"/>
    </location>
</feature>
<reference evidence="7 8" key="1">
    <citation type="journal article" date="2021" name="J. Hered.">
        <title>A chromosome-level genome assembly of the parasitoid wasp, Cotesia glomerata (Hymenoptera: Braconidae).</title>
        <authorList>
            <person name="Pinto B.J."/>
            <person name="Weis J.J."/>
            <person name="Gamble T."/>
            <person name="Ode P.J."/>
            <person name="Paul R."/>
            <person name="Zaspel J.M."/>
        </authorList>
    </citation>
    <scope>NUCLEOTIDE SEQUENCE [LARGE SCALE GENOMIC DNA]</scope>
    <source>
        <strain evidence="7">CgM1</strain>
    </source>
</reference>
<keyword evidence="5" id="KW-0732">Signal</keyword>
<dbReference type="Gene3D" id="2.30.39.10">
    <property type="entry name" value="Alpha-1-antitrypsin, domain 1"/>
    <property type="match status" value="2"/>
</dbReference>
<evidence type="ECO:0000256" key="5">
    <source>
        <dbReference type="SAM" id="SignalP"/>
    </source>
</evidence>
<evidence type="ECO:0000259" key="6">
    <source>
        <dbReference type="SMART" id="SM00093"/>
    </source>
</evidence>
<keyword evidence="8" id="KW-1185">Reference proteome</keyword>
<evidence type="ECO:0000256" key="3">
    <source>
        <dbReference type="ARBA" id="ARBA00022900"/>
    </source>
</evidence>
<evidence type="ECO:0000256" key="4">
    <source>
        <dbReference type="RuleBase" id="RU000411"/>
    </source>
</evidence>
<keyword evidence="2" id="KW-0646">Protease inhibitor</keyword>
<organism evidence="7 8">
    <name type="scientific">Cotesia glomerata</name>
    <name type="common">Lepidopteran parasitic wasp</name>
    <name type="synonym">Apanteles glomeratus</name>
    <dbReference type="NCBI Taxonomy" id="32391"/>
    <lineage>
        <taxon>Eukaryota</taxon>
        <taxon>Metazoa</taxon>
        <taxon>Ecdysozoa</taxon>
        <taxon>Arthropoda</taxon>
        <taxon>Hexapoda</taxon>
        <taxon>Insecta</taxon>
        <taxon>Pterygota</taxon>
        <taxon>Neoptera</taxon>
        <taxon>Endopterygota</taxon>
        <taxon>Hymenoptera</taxon>
        <taxon>Apocrita</taxon>
        <taxon>Ichneumonoidea</taxon>
        <taxon>Braconidae</taxon>
        <taxon>Microgastrinae</taxon>
        <taxon>Cotesia</taxon>
    </lineage>
</organism>
<evidence type="ECO:0000313" key="7">
    <source>
        <dbReference type="EMBL" id="KAH0554324.1"/>
    </source>
</evidence>
<feature type="domain" description="Serpin" evidence="6">
    <location>
        <begin position="465"/>
        <end position="825"/>
    </location>
</feature>
<proteinExistence type="inferred from homology"/>
<evidence type="ECO:0000313" key="8">
    <source>
        <dbReference type="Proteomes" id="UP000826195"/>
    </source>
</evidence>
<dbReference type="InterPro" id="IPR042185">
    <property type="entry name" value="Serpin_sf_2"/>
</dbReference>